<gene>
    <name evidence="13" type="ORF">Cfor_09711</name>
</gene>
<dbReference type="OrthoDB" id="6430908at2759"/>
<dbReference type="PANTHER" id="PTHR42643">
    <property type="entry name" value="IONOTROPIC RECEPTOR 20A-RELATED"/>
    <property type="match status" value="1"/>
</dbReference>
<feature type="chain" id="PRO_5027075710" description="Ionotropic glutamate receptor C-terminal domain-containing protein" evidence="10">
    <location>
        <begin position="16"/>
        <end position="614"/>
    </location>
</feature>
<proteinExistence type="inferred from homology"/>
<organism evidence="13 14">
    <name type="scientific">Coptotermes formosanus</name>
    <name type="common">Formosan subterranean termite</name>
    <dbReference type="NCBI Taxonomy" id="36987"/>
    <lineage>
        <taxon>Eukaryota</taxon>
        <taxon>Metazoa</taxon>
        <taxon>Ecdysozoa</taxon>
        <taxon>Arthropoda</taxon>
        <taxon>Hexapoda</taxon>
        <taxon>Insecta</taxon>
        <taxon>Pterygota</taxon>
        <taxon>Neoptera</taxon>
        <taxon>Polyneoptera</taxon>
        <taxon>Dictyoptera</taxon>
        <taxon>Blattodea</taxon>
        <taxon>Blattoidea</taxon>
        <taxon>Termitoidae</taxon>
        <taxon>Rhinotermitidae</taxon>
        <taxon>Coptotermes</taxon>
    </lineage>
</organism>
<dbReference type="GO" id="GO:0015276">
    <property type="term" value="F:ligand-gated monoatomic ion channel activity"/>
    <property type="evidence" value="ECO:0007669"/>
    <property type="project" value="InterPro"/>
</dbReference>
<protein>
    <recommendedName>
        <fullName evidence="15">Ionotropic glutamate receptor C-terminal domain-containing protein</fullName>
    </recommendedName>
</protein>
<keyword evidence="4 9" id="KW-0812">Transmembrane</keyword>
<dbReference type="Pfam" id="PF00060">
    <property type="entry name" value="Lig_chan"/>
    <property type="match status" value="1"/>
</dbReference>
<dbReference type="GO" id="GO:0005886">
    <property type="term" value="C:plasma membrane"/>
    <property type="evidence" value="ECO:0007669"/>
    <property type="project" value="UniProtKB-SubCell"/>
</dbReference>
<name>A0A6L2PZW1_COPFO</name>
<comment type="similarity">
    <text evidence="2">Belongs to the glutamate-gated ion channel (TC 1.A.10.1) family.</text>
</comment>
<dbReference type="AlphaFoldDB" id="A0A6L2PZW1"/>
<evidence type="ECO:0000256" key="7">
    <source>
        <dbReference type="ARBA" id="ARBA00023170"/>
    </source>
</evidence>
<feature type="transmembrane region" description="Helical" evidence="9">
    <location>
        <begin position="323"/>
        <end position="346"/>
    </location>
</feature>
<evidence type="ECO:0000256" key="5">
    <source>
        <dbReference type="ARBA" id="ARBA00022989"/>
    </source>
</evidence>
<dbReference type="PANTHER" id="PTHR42643:SF30">
    <property type="entry name" value="IONOTROPIC RECEPTOR 40A-RELATED"/>
    <property type="match status" value="1"/>
</dbReference>
<dbReference type="EMBL" id="BLKM01000656">
    <property type="protein sequence ID" value="GFG36832.1"/>
    <property type="molecule type" value="Genomic_DNA"/>
</dbReference>
<dbReference type="InParanoid" id="A0A6L2PZW1"/>
<dbReference type="Gene3D" id="1.10.287.70">
    <property type="match status" value="1"/>
</dbReference>
<feature type="transmembrane region" description="Helical" evidence="9">
    <location>
        <begin position="388"/>
        <end position="411"/>
    </location>
</feature>
<evidence type="ECO:0000256" key="4">
    <source>
        <dbReference type="ARBA" id="ARBA00022692"/>
    </source>
</evidence>
<evidence type="ECO:0000256" key="3">
    <source>
        <dbReference type="ARBA" id="ARBA00022475"/>
    </source>
</evidence>
<evidence type="ECO:0000259" key="12">
    <source>
        <dbReference type="Pfam" id="PF24061"/>
    </source>
</evidence>
<dbReference type="InterPro" id="IPR052192">
    <property type="entry name" value="Insect_Ionotropic_Sensory_Rcpt"/>
</dbReference>
<sequence length="614" mass="70713">MKTVFLLVWLGTLEALRWGSLFPTKEQHHLVSCVTEIVCQHFIPNQPVVVSSTGNEDDLLNFLLKNIQLSHWPLQVSYPGSSLAENPGQYYDKIGNYVILIRNKNDIEEQAGHLIHGARWNNHARLLTVVTLHEDNPQEQALSVMQELWENMKVLNMVVLVQSEGEFHLYTWFPYQSNTQCLDITDTVLLNKWISQNGGEFSKHETLFPYKIPNNFKGCLIKLVVPYHGTFEVEYFYEFLNGLNFTVKIDEKEWEINPNIEEAITKAIEDVLFGMAEIAFGGIPLLKEASDVADPSLSYYQTQYMWYVPCAKPLPRLEAISHIFSVTVWVTLIAFMFLTAAIMWCLAHMTLESHTYKTASSVFYNIWAVVMGVSVTRMPRTLHLRVVIFPWICYCFAISTIFQIFFTSYLVDPGLEKQITSLQEVLDSKIEFGFRPEMTIYYEQSPYEIHKELLKHHTYCRQTHLCINKVIETGSFATIVESWAADKHLQSVNDSDRELVCRMNEIDSFPIRIVSYFSKSSFLLDTFNKRLASITESGLNIRADKERKIRSTFNKLDINDTGGGYFVFTITHLLIAFYTLLIGYILSSNVLICEILYVKFARKPNNLGTPVFGE</sequence>
<feature type="signal peptide" evidence="10">
    <location>
        <begin position="1"/>
        <end position="15"/>
    </location>
</feature>
<feature type="domain" description="Putative ionotropic receptor ligand binding" evidence="12">
    <location>
        <begin position="58"/>
        <end position="212"/>
    </location>
</feature>
<evidence type="ECO:0000313" key="14">
    <source>
        <dbReference type="Proteomes" id="UP000502823"/>
    </source>
</evidence>
<keyword evidence="14" id="KW-1185">Reference proteome</keyword>
<reference evidence="14" key="1">
    <citation type="submission" date="2020-01" db="EMBL/GenBank/DDBJ databases">
        <title>Draft genome sequence of the Termite Coptotermes fromosanus.</title>
        <authorList>
            <person name="Itakura S."/>
            <person name="Yosikawa Y."/>
            <person name="Umezawa K."/>
        </authorList>
    </citation>
    <scope>NUCLEOTIDE SEQUENCE [LARGE SCALE GENOMIC DNA]</scope>
</reference>
<accession>A0A6L2PZW1</accession>
<dbReference type="Proteomes" id="UP000502823">
    <property type="component" value="Unassembled WGS sequence"/>
</dbReference>
<keyword evidence="7" id="KW-0675">Receptor</keyword>
<feature type="domain" description="Ionotropic glutamate receptor C-terminal" evidence="11">
    <location>
        <begin position="325"/>
        <end position="569"/>
    </location>
</feature>
<evidence type="ECO:0008006" key="15">
    <source>
        <dbReference type="Google" id="ProtNLM"/>
    </source>
</evidence>
<dbReference type="GO" id="GO:0050906">
    <property type="term" value="P:detection of stimulus involved in sensory perception"/>
    <property type="evidence" value="ECO:0007669"/>
    <property type="project" value="UniProtKB-ARBA"/>
</dbReference>
<keyword evidence="5 9" id="KW-1133">Transmembrane helix</keyword>
<evidence type="ECO:0000256" key="6">
    <source>
        <dbReference type="ARBA" id="ARBA00023136"/>
    </source>
</evidence>
<keyword evidence="3" id="KW-1003">Cell membrane</keyword>
<dbReference type="SUPFAM" id="SSF53850">
    <property type="entry name" value="Periplasmic binding protein-like II"/>
    <property type="match status" value="1"/>
</dbReference>
<keyword evidence="6 9" id="KW-0472">Membrane</keyword>
<dbReference type="InterPro" id="IPR001320">
    <property type="entry name" value="Iontro_rcpt_C"/>
</dbReference>
<feature type="transmembrane region" description="Helical" evidence="9">
    <location>
        <begin position="565"/>
        <end position="586"/>
    </location>
</feature>
<evidence type="ECO:0000256" key="1">
    <source>
        <dbReference type="ARBA" id="ARBA00004651"/>
    </source>
</evidence>
<keyword evidence="8" id="KW-0325">Glycoprotein</keyword>
<dbReference type="Pfam" id="PF24061">
    <property type="entry name" value="LBD_receptor"/>
    <property type="match status" value="1"/>
</dbReference>
<comment type="caution">
    <text evidence="13">The sequence shown here is derived from an EMBL/GenBank/DDBJ whole genome shotgun (WGS) entry which is preliminary data.</text>
</comment>
<evidence type="ECO:0000256" key="2">
    <source>
        <dbReference type="ARBA" id="ARBA00008685"/>
    </source>
</evidence>
<evidence type="ECO:0000256" key="8">
    <source>
        <dbReference type="ARBA" id="ARBA00023180"/>
    </source>
</evidence>
<dbReference type="InterPro" id="IPR056198">
    <property type="entry name" value="LBD_receptor"/>
</dbReference>
<evidence type="ECO:0000256" key="10">
    <source>
        <dbReference type="SAM" id="SignalP"/>
    </source>
</evidence>
<evidence type="ECO:0000313" key="13">
    <source>
        <dbReference type="EMBL" id="GFG36832.1"/>
    </source>
</evidence>
<evidence type="ECO:0000259" key="11">
    <source>
        <dbReference type="Pfam" id="PF00060"/>
    </source>
</evidence>
<feature type="transmembrane region" description="Helical" evidence="9">
    <location>
        <begin position="358"/>
        <end position="376"/>
    </location>
</feature>
<keyword evidence="10" id="KW-0732">Signal</keyword>
<evidence type="ECO:0000256" key="9">
    <source>
        <dbReference type="SAM" id="Phobius"/>
    </source>
</evidence>
<comment type="subcellular location">
    <subcellularLocation>
        <location evidence="1">Cell membrane</location>
        <topology evidence="1">Multi-pass membrane protein</topology>
    </subcellularLocation>
</comment>